<evidence type="ECO:0000313" key="9">
    <source>
        <dbReference type="EMBL" id="NEN05662.1"/>
    </source>
</evidence>
<dbReference type="InterPro" id="IPR036259">
    <property type="entry name" value="MFS_trans_sf"/>
</dbReference>
<comment type="subcellular location">
    <subcellularLocation>
        <location evidence="1">Cell membrane</location>
        <topology evidence="1">Multi-pass membrane protein</topology>
    </subcellularLocation>
</comment>
<feature type="transmembrane region" description="Helical" evidence="7">
    <location>
        <begin position="353"/>
        <end position="378"/>
    </location>
</feature>
<feature type="transmembrane region" description="Helical" evidence="7">
    <location>
        <begin position="164"/>
        <end position="185"/>
    </location>
</feature>
<dbReference type="InterPro" id="IPR011701">
    <property type="entry name" value="MFS"/>
</dbReference>
<name>A0A6L9XW52_9MICO</name>
<reference evidence="9 10" key="1">
    <citation type="journal article" date="2014" name="J. Microbiol.">
        <title>Diaminobutyricibacter tongyongensis gen. nov., sp. nov. and Homoserinibacter gongjuensis gen. nov., sp. nov. belong to the family Microbacteriaceae.</title>
        <authorList>
            <person name="Kim S.J."/>
            <person name="Ahn J.H."/>
            <person name="Weon H.Y."/>
            <person name="Hamada M."/>
            <person name="Suzuki K."/>
            <person name="Kwon S.W."/>
        </authorList>
    </citation>
    <scope>NUCLEOTIDE SEQUENCE [LARGE SCALE GENOMIC DNA]</scope>
    <source>
        <strain evidence="9 10">NBRC 108724</strain>
    </source>
</reference>
<dbReference type="RefSeq" id="WP_163288844.1">
    <property type="nucleotide sequence ID" value="NZ_JAAGWY010000001.1"/>
</dbReference>
<feature type="transmembrane region" description="Helical" evidence="7">
    <location>
        <begin position="46"/>
        <end position="64"/>
    </location>
</feature>
<evidence type="ECO:0000256" key="5">
    <source>
        <dbReference type="ARBA" id="ARBA00022989"/>
    </source>
</evidence>
<dbReference type="EMBL" id="JAAGWY010000001">
    <property type="protein sequence ID" value="NEN05662.1"/>
    <property type="molecule type" value="Genomic_DNA"/>
</dbReference>
<evidence type="ECO:0000313" key="10">
    <source>
        <dbReference type="Proteomes" id="UP000474967"/>
    </source>
</evidence>
<keyword evidence="6 7" id="KW-0472">Membrane</keyword>
<feature type="transmembrane region" description="Helical" evidence="7">
    <location>
        <begin position="453"/>
        <end position="475"/>
    </location>
</feature>
<sequence length="497" mass="51869">MTLSHLRFRLLVVSLLAVSFLGALDNTVVSTAIATVAGQLGALEHMSWIVVGYTLASTVLLPILGKLGDRVGPRAIFLTSVTMFILTSVACGFANSFAWLIVARVIQGMSSAGLQLMSQTIIAEVTSPRERPKYMAIIGAAFPVAILIGPVLGGLITDYWGWPWVFWINAPVGAVALLLAIVAVPHIQPGKAARFDIAGSIALTIGLVSLVLAVSWLGDDSQVAPMTAAFALAAIAFAVFVVIELRVAEPLVPLRWFADRTIAAGTVISAIVGIGLFSITAFLPTYFQMAYRTSATVSGLVPIATVFGMLVSNLTTGWLASRTGHYRIYPLIGTTLGTAGLATMAFLPLGAPLWVPMLAMAVVGLGTGAFMSLIVAVVQSAVPRSETGTITASVNLVRQVGATVGTAIVGSFIGVSVVALLPKTLNAATLTPATVRTLDAATQLEVAQVYRDVFVPVYIALAVTYAVGIIASVLLPDGRLSDEHGPVRTSDTESITV</sequence>
<evidence type="ECO:0000256" key="6">
    <source>
        <dbReference type="ARBA" id="ARBA00023136"/>
    </source>
</evidence>
<dbReference type="CDD" id="cd17502">
    <property type="entry name" value="MFS_Azr1_MDR_like"/>
    <property type="match status" value="1"/>
</dbReference>
<evidence type="ECO:0000259" key="8">
    <source>
        <dbReference type="PROSITE" id="PS50850"/>
    </source>
</evidence>
<dbReference type="Gene3D" id="1.20.1720.10">
    <property type="entry name" value="Multidrug resistance protein D"/>
    <property type="match status" value="1"/>
</dbReference>
<dbReference type="InterPro" id="IPR004638">
    <property type="entry name" value="EmrB-like"/>
</dbReference>
<organism evidence="9 10">
    <name type="scientific">Leifsonia tongyongensis</name>
    <dbReference type="NCBI Taxonomy" id="1268043"/>
    <lineage>
        <taxon>Bacteria</taxon>
        <taxon>Bacillati</taxon>
        <taxon>Actinomycetota</taxon>
        <taxon>Actinomycetes</taxon>
        <taxon>Micrococcales</taxon>
        <taxon>Microbacteriaceae</taxon>
        <taxon>Leifsonia</taxon>
    </lineage>
</organism>
<dbReference type="PRINTS" id="PR01036">
    <property type="entry name" value="TCRTETB"/>
</dbReference>
<evidence type="ECO:0000256" key="7">
    <source>
        <dbReference type="SAM" id="Phobius"/>
    </source>
</evidence>
<dbReference type="PROSITE" id="PS50850">
    <property type="entry name" value="MFS"/>
    <property type="match status" value="1"/>
</dbReference>
<accession>A0A6L9XW52</accession>
<evidence type="ECO:0000256" key="2">
    <source>
        <dbReference type="ARBA" id="ARBA00022448"/>
    </source>
</evidence>
<dbReference type="NCBIfam" id="TIGR00711">
    <property type="entry name" value="efflux_EmrB"/>
    <property type="match status" value="1"/>
</dbReference>
<dbReference type="GO" id="GO:0005886">
    <property type="term" value="C:plasma membrane"/>
    <property type="evidence" value="ECO:0007669"/>
    <property type="project" value="UniProtKB-SubCell"/>
</dbReference>
<feature type="transmembrane region" description="Helical" evidence="7">
    <location>
        <begin position="134"/>
        <end position="152"/>
    </location>
</feature>
<dbReference type="PANTHER" id="PTHR23501:SF197">
    <property type="entry name" value="COMD"/>
    <property type="match status" value="1"/>
</dbReference>
<keyword evidence="4 7" id="KW-0812">Transmembrane</keyword>
<feature type="transmembrane region" description="Helical" evidence="7">
    <location>
        <begin position="399"/>
        <end position="421"/>
    </location>
</feature>
<dbReference type="AlphaFoldDB" id="A0A6L9XW52"/>
<dbReference type="Pfam" id="PF07690">
    <property type="entry name" value="MFS_1"/>
    <property type="match status" value="1"/>
</dbReference>
<dbReference type="GO" id="GO:0022857">
    <property type="term" value="F:transmembrane transporter activity"/>
    <property type="evidence" value="ECO:0007669"/>
    <property type="project" value="InterPro"/>
</dbReference>
<feature type="transmembrane region" description="Helical" evidence="7">
    <location>
        <begin position="328"/>
        <end position="347"/>
    </location>
</feature>
<dbReference type="Proteomes" id="UP000474967">
    <property type="component" value="Unassembled WGS sequence"/>
</dbReference>
<feature type="transmembrane region" description="Helical" evidence="7">
    <location>
        <begin position="76"/>
        <end position="95"/>
    </location>
</feature>
<protein>
    <submittedName>
        <fullName evidence="9">MFS transporter</fullName>
    </submittedName>
</protein>
<keyword evidence="2" id="KW-0813">Transport</keyword>
<feature type="transmembrane region" description="Helical" evidence="7">
    <location>
        <begin position="264"/>
        <end position="287"/>
    </location>
</feature>
<feature type="transmembrane region" description="Helical" evidence="7">
    <location>
        <begin position="197"/>
        <end position="217"/>
    </location>
</feature>
<gene>
    <name evidence="9" type="ORF">G3T36_07230</name>
</gene>
<evidence type="ECO:0000256" key="1">
    <source>
        <dbReference type="ARBA" id="ARBA00004651"/>
    </source>
</evidence>
<comment type="caution">
    <text evidence="9">The sequence shown here is derived from an EMBL/GenBank/DDBJ whole genome shotgun (WGS) entry which is preliminary data.</text>
</comment>
<evidence type="ECO:0000256" key="4">
    <source>
        <dbReference type="ARBA" id="ARBA00022692"/>
    </source>
</evidence>
<keyword evidence="3" id="KW-1003">Cell membrane</keyword>
<dbReference type="Gene3D" id="1.20.1250.20">
    <property type="entry name" value="MFS general substrate transporter like domains"/>
    <property type="match status" value="1"/>
</dbReference>
<dbReference type="InterPro" id="IPR020846">
    <property type="entry name" value="MFS_dom"/>
</dbReference>
<feature type="domain" description="Major facilitator superfamily (MFS) profile" evidence="8">
    <location>
        <begin position="11"/>
        <end position="480"/>
    </location>
</feature>
<dbReference type="SUPFAM" id="SSF103473">
    <property type="entry name" value="MFS general substrate transporter"/>
    <property type="match status" value="1"/>
</dbReference>
<dbReference type="PANTHER" id="PTHR23501">
    <property type="entry name" value="MAJOR FACILITATOR SUPERFAMILY"/>
    <property type="match status" value="1"/>
</dbReference>
<evidence type="ECO:0000256" key="3">
    <source>
        <dbReference type="ARBA" id="ARBA00022475"/>
    </source>
</evidence>
<feature type="transmembrane region" description="Helical" evidence="7">
    <location>
        <begin position="299"/>
        <end position="321"/>
    </location>
</feature>
<proteinExistence type="predicted"/>
<keyword evidence="5 7" id="KW-1133">Transmembrane helix</keyword>
<keyword evidence="10" id="KW-1185">Reference proteome</keyword>
<feature type="transmembrane region" description="Helical" evidence="7">
    <location>
        <begin position="223"/>
        <end position="243"/>
    </location>
</feature>